<dbReference type="KEGG" id="lrs:PX52LOC_01861"/>
<evidence type="ECO:0000313" key="1">
    <source>
        <dbReference type="EMBL" id="QEL14958.1"/>
    </source>
</evidence>
<dbReference type="RefSeq" id="WP_149109813.1">
    <property type="nucleotide sequence ID" value="NZ_CP042425.1"/>
</dbReference>
<reference evidence="2" key="1">
    <citation type="submission" date="2019-08" db="EMBL/GenBank/DDBJ databases">
        <title>Limnoglobus roseus gen. nov., sp. nov., a novel freshwater planctomycete with a giant genome from the family Gemmataceae.</title>
        <authorList>
            <person name="Kulichevskaya I.S."/>
            <person name="Naumoff D.G."/>
            <person name="Miroshnikov K."/>
            <person name="Ivanova A."/>
            <person name="Philippov D.A."/>
            <person name="Hakobyan A."/>
            <person name="Rijpstra I.C."/>
            <person name="Sinninghe Damste J.S."/>
            <person name="Liesack W."/>
            <person name="Dedysh S.N."/>
        </authorList>
    </citation>
    <scope>NUCLEOTIDE SEQUENCE [LARGE SCALE GENOMIC DNA]</scope>
    <source>
        <strain evidence="2">PX52</strain>
    </source>
</reference>
<gene>
    <name evidence="1" type="ORF">PX52LOC_01861</name>
</gene>
<evidence type="ECO:0000313" key="2">
    <source>
        <dbReference type="Proteomes" id="UP000324974"/>
    </source>
</evidence>
<dbReference type="Proteomes" id="UP000324974">
    <property type="component" value="Chromosome"/>
</dbReference>
<proteinExistence type="predicted"/>
<accession>A0A5C1AD23</accession>
<protein>
    <submittedName>
        <fullName evidence="1">Uncharacterized protein</fullName>
    </submittedName>
</protein>
<name>A0A5C1AD23_9BACT</name>
<keyword evidence="2" id="KW-1185">Reference proteome</keyword>
<dbReference type="EMBL" id="CP042425">
    <property type="protein sequence ID" value="QEL14958.1"/>
    <property type="molecule type" value="Genomic_DNA"/>
</dbReference>
<organism evidence="1 2">
    <name type="scientific">Limnoglobus roseus</name>
    <dbReference type="NCBI Taxonomy" id="2598579"/>
    <lineage>
        <taxon>Bacteria</taxon>
        <taxon>Pseudomonadati</taxon>
        <taxon>Planctomycetota</taxon>
        <taxon>Planctomycetia</taxon>
        <taxon>Gemmatales</taxon>
        <taxon>Gemmataceae</taxon>
        <taxon>Limnoglobus</taxon>
    </lineage>
</organism>
<sequence length="68" mass="7506">MVQLVNPSPILGRLPTIDQVYDRLEQTAAERRALRTLLRALKQANLVPGDQAVTQHTQSDALVATDAR</sequence>
<dbReference type="AlphaFoldDB" id="A0A5C1AD23"/>